<gene>
    <name evidence="7" type="ORF">OVS_03095</name>
</gene>
<evidence type="ECO:0000256" key="6">
    <source>
        <dbReference type="SAM" id="Phobius"/>
    </source>
</evidence>
<dbReference type="InterPro" id="IPR005359">
    <property type="entry name" value="UPF0154"/>
</dbReference>
<keyword evidence="5 6" id="KW-0472">Membrane</keyword>
<dbReference type="EMBL" id="CP006935">
    <property type="protein sequence ID" value="AHC40032.1"/>
    <property type="molecule type" value="Genomic_DNA"/>
</dbReference>
<name>A0ABM5P0T9_9MOLU</name>
<dbReference type="Pfam" id="PF03672">
    <property type="entry name" value="UPF0154"/>
    <property type="match status" value="1"/>
</dbReference>
<feature type="transmembrane region" description="Helical" evidence="6">
    <location>
        <begin position="13"/>
        <end position="32"/>
    </location>
</feature>
<evidence type="ECO:0000256" key="1">
    <source>
        <dbReference type="ARBA" id="ARBA00004167"/>
    </source>
</evidence>
<evidence type="ECO:0000256" key="2">
    <source>
        <dbReference type="ARBA" id="ARBA00006694"/>
    </source>
</evidence>
<protein>
    <recommendedName>
        <fullName evidence="9">YneF family protein</fullName>
    </recommendedName>
</protein>
<comment type="subcellular location">
    <subcellularLocation>
        <location evidence="1">Membrane</location>
        <topology evidence="1">Single-pass membrane protein</topology>
    </subcellularLocation>
</comment>
<evidence type="ECO:0000256" key="5">
    <source>
        <dbReference type="ARBA" id="ARBA00023136"/>
    </source>
</evidence>
<comment type="similarity">
    <text evidence="2">Belongs to the UPF0154 family.</text>
</comment>
<dbReference type="SUPFAM" id="SSF47473">
    <property type="entry name" value="EF-hand"/>
    <property type="match status" value="1"/>
</dbReference>
<organism evidence="7 8">
    <name type="scientific">Mycoplasma ovis str. Michigan</name>
    <dbReference type="NCBI Taxonomy" id="1415773"/>
    <lineage>
        <taxon>Bacteria</taxon>
        <taxon>Bacillati</taxon>
        <taxon>Mycoplasmatota</taxon>
        <taxon>Mollicutes</taxon>
        <taxon>Mycoplasmataceae</taxon>
        <taxon>Mycoplasma</taxon>
    </lineage>
</organism>
<accession>A0ABM5P0T9</accession>
<reference evidence="7 8" key="1">
    <citation type="journal article" date="2014" name="Genome Announc.">
        <title>Complete Genome Sequence of Mycoplasma ovis Strain Michigan, a Hemoplasma of Sheep with Two Distinct 16S rRNA Genes.</title>
        <authorList>
            <person name="Deshuillers P.L."/>
            <person name="Santos A.P."/>
            <person name="do Nascimento N.C."/>
            <person name="Hampel J.A."/>
            <person name="Bergin I.L."/>
            <person name="Dyson M.C."/>
            <person name="Messick J.B."/>
        </authorList>
    </citation>
    <scope>NUCLEOTIDE SEQUENCE [LARGE SCALE GENOMIC DNA]</scope>
    <source>
        <strain evidence="7 8">Michigan</strain>
    </source>
</reference>
<keyword evidence="4 6" id="KW-1133">Transmembrane helix</keyword>
<keyword evidence="3 6" id="KW-0812">Transmembrane</keyword>
<keyword evidence="8" id="KW-1185">Reference proteome</keyword>
<dbReference type="InterPro" id="IPR011992">
    <property type="entry name" value="EF-hand-dom_pair"/>
</dbReference>
<evidence type="ECO:0008006" key="9">
    <source>
        <dbReference type="Google" id="ProtNLM"/>
    </source>
</evidence>
<dbReference type="Proteomes" id="UP000018745">
    <property type="component" value="Chromosome"/>
</dbReference>
<evidence type="ECO:0000313" key="7">
    <source>
        <dbReference type="EMBL" id="AHC40032.1"/>
    </source>
</evidence>
<proteinExistence type="inferred from homology"/>
<sequence>MISMFIVLSGNEVIGWSVGLVCIFFFGIFLGYKVTAKWFSKKVSKQNLISASQVRELYRQMGRTPTEKQIKQMLSAVNNK</sequence>
<evidence type="ECO:0000256" key="3">
    <source>
        <dbReference type="ARBA" id="ARBA00022692"/>
    </source>
</evidence>
<evidence type="ECO:0000313" key="8">
    <source>
        <dbReference type="Proteomes" id="UP000018745"/>
    </source>
</evidence>
<evidence type="ECO:0000256" key="4">
    <source>
        <dbReference type="ARBA" id="ARBA00022989"/>
    </source>
</evidence>